<evidence type="ECO:0000313" key="3">
    <source>
        <dbReference type="EMBL" id="NID12871.1"/>
    </source>
</evidence>
<feature type="domain" description="DJ-1/PfpI" evidence="2">
    <location>
        <begin position="4"/>
        <end position="178"/>
    </location>
</feature>
<dbReference type="PROSITE" id="PS51276">
    <property type="entry name" value="PEPTIDASE_C56_PFPI"/>
    <property type="match status" value="1"/>
</dbReference>
<reference evidence="4" key="2">
    <citation type="submission" date="2023-07" db="EMBL/GenBank/DDBJ databases">
        <authorList>
            <person name="Jung D.-H."/>
        </authorList>
    </citation>
    <scope>NUCLEOTIDE SEQUENCE [LARGE SCALE GENOMIC DNA]</scope>
    <source>
        <strain evidence="4">JA-25</strain>
    </source>
</reference>
<protein>
    <submittedName>
        <fullName evidence="3">DJ-1/PfpI family protein</fullName>
    </submittedName>
</protein>
<sequence length="196" mass="22465">MNRTILIVTGDGGESYETLYAVHRFQEEGDLTRIAAPSKRRLNLVMHDFELGWDTYIERPGYCLASDLTIQEVVVEEYDAILLLGGRAPEYLRNHATLLEVVREFDRHGKWVFAICHGIQILVTAGLATNRTLTAYEHVRTEIEMGGGTYSTQQAVRDRNMVTGQTWQSHPEFYREVFACLNEAQQVEKQEELRIS</sequence>
<dbReference type="InterPro" id="IPR002818">
    <property type="entry name" value="DJ-1/PfpI"/>
</dbReference>
<dbReference type="Pfam" id="PF01965">
    <property type="entry name" value="DJ-1_PfpI"/>
    <property type="match status" value="1"/>
</dbReference>
<evidence type="ECO:0000313" key="4">
    <source>
        <dbReference type="Proteomes" id="UP000606008"/>
    </source>
</evidence>
<dbReference type="Gene3D" id="3.40.50.880">
    <property type="match status" value="1"/>
</dbReference>
<dbReference type="PANTHER" id="PTHR42733:SF2">
    <property type="entry name" value="DJ-1_THIJ_PFPI FAMILY PROTEIN"/>
    <property type="match status" value="1"/>
</dbReference>
<comment type="similarity">
    <text evidence="1">Belongs to the peptidase C56 family.</text>
</comment>
<evidence type="ECO:0000256" key="1">
    <source>
        <dbReference type="ARBA" id="ARBA00008542"/>
    </source>
</evidence>
<organism evidence="3 4">
    <name type="scientific">Fibrivirga algicola</name>
    <dbReference type="NCBI Taxonomy" id="2950420"/>
    <lineage>
        <taxon>Bacteria</taxon>
        <taxon>Pseudomonadati</taxon>
        <taxon>Bacteroidota</taxon>
        <taxon>Cytophagia</taxon>
        <taxon>Cytophagales</taxon>
        <taxon>Spirosomataceae</taxon>
        <taxon>Fibrivirga</taxon>
    </lineage>
</organism>
<comment type="caution">
    <text evidence="3">The sequence shown here is derived from an EMBL/GenBank/DDBJ whole genome shotgun (WGS) entry which is preliminary data.</text>
</comment>
<dbReference type="EMBL" id="WAEL01000009">
    <property type="protein sequence ID" value="NID12871.1"/>
    <property type="molecule type" value="Genomic_DNA"/>
</dbReference>
<dbReference type="SUPFAM" id="SSF52317">
    <property type="entry name" value="Class I glutamine amidotransferase-like"/>
    <property type="match status" value="1"/>
</dbReference>
<dbReference type="Proteomes" id="UP000606008">
    <property type="component" value="Unassembled WGS sequence"/>
</dbReference>
<evidence type="ECO:0000259" key="2">
    <source>
        <dbReference type="Pfam" id="PF01965"/>
    </source>
</evidence>
<dbReference type="InterPro" id="IPR029062">
    <property type="entry name" value="Class_I_gatase-like"/>
</dbReference>
<dbReference type="PANTHER" id="PTHR42733">
    <property type="entry name" value="DJ-1 PROTEIN"/>
    <property type="match status" value="1"/>
</dbReference>
<gene>
    <name evidence="3" type="ORF">F7231_22055</name>
</gene>
<keyword evidence="4" id="KW-1185">Reference proteome</keyword>
<dbReference type="RefSeq" id="WP_166693570.1">
    <property type="nucleotide sequence ID" value="NZ_WAEL01000009.1"/>
</dbReference>
<dbReference type="InterPro" id="IPR006286">
    <property type="entry name" value="C56_PfpI-like"/>
</dbReference>
<accession>A0ABX0QL59</accession>
<dbReference type="CDD" id="cd03169">
    <property type="entry name" value="GATase1_PfpI_1"/>
    <property type="match status" value="1"/>
</dbReference>
<proteinExistence type="inferred from homology"/>
<name>A0ABX0QL59_9BACT</name>
<reference evidence="4" key="1">
    <citation type="submission" date="2019-09" db="EMBL/GenBank/DDBJ databases">
        <authorList>
            <person name="Jung D.-H."/>
        </authorList>
    </citation>
    <scope>NUCLEOTIDE SEQUENCE [LARGE SCALE GENOMIC DNA]</scope>
    <source>
        <strain evidence="4">JA-25</strain>
    </source>
</reference>